<dbReference type="Proteomes" id="UP000429607">
    <property type="component" value="Unassembled WGS sequence"/>
</dbReference>
<gene>
    <name evidence="3" type="ORF">PR001_g10675</name>
    <name evidence="2" type="ORF">PR002_g11018</name>
    <name evidence="4" type="ORF">PR003_g11467</name>
</gene>
<keyword evidence="6" id="KW-1185">Reference proteome</keyword>
<protein>
    <submittedName>
        <fullName evidence="3">Uncharacterized protein</fullName>
    </submittedName>
</protein>
<dbReference type="AlphaFoldDB" id="A0A6A3MSQ9"/>
<dbReference type="OrthoDB" id="10286113at2759"/>
<feature type="region of interest" description="Disordered" evidence="1">
    <location>
        <begin position="1"/>
        <end position="21"/>
    </location>
</feature>
<evidence type="ECO:0000313" key="4">
    <source>
        <dbReference type="EMBL" id="KAE9338514.1"/>
    </source>
</evidence>
<dbReference type="Proteomes" id="UP000435112">
    <property type="component" value="Unassembled WGS sequence"/>
</dbReference>
<reference evidence="5 7" key="1">
    <citation type="submission" date="2018-09" db="EMBL/GenBank/DDBJ databases">
        <title>Genomic investigation of the strawberry pathogen Phytophthora fragariae indicates pathogenicity is determined by transcriptional variation in three key races.</title>
        <authorList>
            <person name="Adams T.M."/>
            <person name="Armitage A.D."/>
            <person name="Sobczyk M.K."/>
            <person name="Bates H.J."/>
            <person name="Dunwell J.M."/>
            <person name="Nellist C.F."/>
            <person name="Harrison R.J."/>
        </authorList>
    </citation>
    <scope>NUCLEOTIDE SEQUENCE [LARGE SCALE GENOMIC DNA]</scope>
    <source>
        <strain evidence="3 5">SCRP249</strain>
        <strain evidence="2 7">SCRP324</strain>
        <strain evidence="4 6">SCRP333</strain>
    </source>
</reference>
<evidence type="ECO:0000313" key="2">
    <source>
        <dbReference type="EMBL" id="KAE9026071.1"/>
    </source>
</evidence>
<accession>A0A6A3MSQ9</accession>
<evidence type="ECO:0000313" key="6">
    <source>
        <dbReference type="Proteomes" id="UP000434957"/>
    </source>
</evidence>
<dbReference type="EMBL" id="QXFU01000645">
    <property type="protein sequence ID" value="KAE9026071.1"/>
    <property type="molecule type" value="Genomic_DNA"/>
</dbReference>
<name>A0A6A3MSQ9_9STRA</name>
<dbReference type="EMBL" id="QXFV01000633">
    <property type="protein sequence ID" value="KAE9032311.1"/>
    <property type="molecule type" value="Genomic_DNA"/>
</dbReference>
<organism evidence="3 5">
    <name type="scientific">Phytophthora rubi</name>
    <dbReference type="NCBI Taxonomy" id="129364"/>
    <lineage>
        <taxon>Eukaryota</taxon>
        <taxon>Sar</taxon>
        <taxon>Stramenopiles</taxon>
        <taxon>Oomycota</taxon>
        <taxon>Peronosporomycetes</taxon>
        <taxon>Peronosporales</taxon>
        <taxon>Peronosporaceae</taxon>
        <taxon>Phytophthora</taxon>
    </lineage>
</organism>
<proteinExistence type="predicted"/>
<dbReference type="EMBL" id="QXFT01000661">
    <property type="protein sequence ID" value="KAE9338514.1"/>
    <property type="molecule type" value="Genomic_DNA"/>
</dbReference>
<sequence>MVRGNDGFTTASSAAATSSENPTLTALMDGIVTSRMSSGVMRRPPMPKWGMDTRSEGTMPAVLSDAPAGWAYDLFELTESGNVRNRAGKQRISSQEIRDHGEEALKDSSTTCTCRSCFSWSSPPAARVSCAALTAKYRYELKIRQADVTKIESSHMIDPSWNSGFKRFFSQHSIFWFRSDFPLNTELSHDATADSECVARWAIAANTSALLQCVVSVIALTKEPKSSSADWILL</sequence>
<evidence type="ECO:0000313" key="5">
    <source>
        <dbReference type="Proteomes" id="UP000429607"/>
    </source>
</evidence>
<dbReference type="Proteomes" id="UP000434957">
    <property type="component" value="Unassembled WGS sequence"/>
</dbReference>
<comment type="caution">
    <text evidence="3">The sequence shown here is derived from an EMBL/GenBank/DDBJ whole genome shotgun (WGS) entry which is preliminary data.</text>
</comment>
<evidence type="ECO:0000313" key="7">
    <source>
        <dbReference type="Proteomes" id="UP000435112"/>
    </source>
</evidence>
<feature type="compositionally biased region" description="Low complexity" evidence="1">
    <location>
        <begin position="9"/>
        <end position="19"/>
    </location>
</feature>
<evidence type="ECO:0000313" key="3">
    <source>
        <dbReference type="EMBL" id="KAE9032311.1"/>
    </source>
</evidence>
<evidence type="ECO:0000256" key="1">
    <source>
        <dbReference type="SAM" id="MobiDB-lite"/>
    </source>
</evidence>